<evidence type="ECO:0000256" key="1">
    <source>
        <dbReference type="SAM" id="MobiDB-lite"/>
    </source>
</evidence>
<accession>A0A835RY34</accession>
<organism evidence="3 5">
    <name type="scientific">Vanilla planifolia</name>
    <name type="common">Vanilla</name>
    <dbReference type="NCBI Taxonomy" id="51239"/>
    <lineage>
        <taxon>Eukaryota</taxon>
        <taxon>Viridiplantae</taxon>
        <taxon>Streptophyta</taxon>
        <taxon>Embryophyta</taxon>
        <taxon>Tracheophyta</taxon>
        <taxon>Spermatophyta</taxon>
        <taxon>Magnoliopsida</taxon>
        <taxon>Liliopsida</taxon>
        <taxon>Asparagales</taxon>
        <taxon>Orchidaceae</taxon>
        <taxon>Vanilloideae</taxon>
        <taxon>Vanilleae</taxon>
        <taxon>Vanilla</taxon>
    </lineage>
</organism>
<feature type="region of interest" description="Disordered" evidence="1">
    <location>
        <begin position="48"/>
        <end position="100"/>
    </location>
</feature>
<protein>
    <submittedName>
        <fullName evidence="3">Uncharacterized protein</fullName>
    </submittedName>
</protein>
<comment type="caution">
    <text evidence="3">The sequence shown here is derived from an EMBL/GenBank/DDBJ whole genome shotgun (WGS) entry which is preliminary data.</text>
</comment>
<dbReference type="EMBL" id="JADCNM010000001">
    <property type="protein sequence ID" value="KAG0500359.1"/>
    <property type="molecule type" value="Genomic_DNA"/>
</dbReference>
<name>A0A835RY34_VANPL</name>
<dbReference type="Proteomes" id="UP000639772">
    <property type="component" value="Chromosome 1"/>
</dbReference>
<evidence type="ECO:0000313" key="2">
    <source>
        <dbReference type="EMBL" id="KAG0495761.1"/>
    </source>
</evidence>
<dbReference type="AlphaFoldDB" id="A0A835RY34"/>
<sequence>MDGTLLDKKSIIVGNRLVVSRIHAKLARQLLPSHTRYEKARAERYLSAGTELRHSQMENSSEMQPCVDAATERSPARVAPSPKHPTASLPKSIGSSSSCTIGSWKPSNVEAYFNAEPL</sequence>
<evidence type="ECO:0000313" key="3">
    <source>
        <dbReference type="EMBL" id="KAG0500359.1"/>
    </source>
</evidence>
<keyword evidence="4" id="KW-1185">Reference proteome</keyword>
<dbReference type="EMBL" id="JADCNL010000001">
    <property type="protein sequence ID" value="KAG0495761.1"/>
    <property type="molecule type" value="Genomic_DNA"/>
</dbReference>
<gene>
    <name evidence="3" type="ORF">HPP92_000431</name>
    <name evidence="2" type="ORF">HPP92_000452</name>
</gene>
<reference evidence="4 5" key="1">
    <citation type="journal article" date="2020" name="Nat. Food">
        <title>A phased Vanilla planifolia genome enables genetic improvement of flavour and production.</title>
        <authorList>
            <person name="Hasing T."/>
            <person name="Tang H."/>
            <person name="Brym M."/>
            <person name="Khazi F."/>
            <person name="Huang T."/>
            <person name="Chambers A.H."/>
        </authorList>
    </citation>
    <scope>NUCLEOTIDE SEQUENCE [LARGE SCALE GENOMIC DNA]</scope>
    <source>
        <tissue evidence="3">Leaf</tissue>
    </source>
</reference>
<evidence type="ECO:0000313" key="4">
    <source>
        <dbReference type="Proteomes" id="UP000636800"/>
    </source>
</evidence>
<dbReference type="Proteomes" id="UP000636800">
    <property type="component" value="Chromosome 1"/>
</dbReference>
<proteinExistence type="predicted"/>
<evidence type="ECO:0000313" key="5">
    <source>
        <dbReference type="Proteomes" id="UP000639772"/>
    </source>
</evidence>